<keyword evidence="1" id="KW-0812">Transmembrane</keyword>
<feature type="transmembrane region" description="Helical" evidence="1">
    <location>
        <begin position="6"/>
        <end position="24"/>
    </location>
</feature>
<organism evidence="2 3">
    <name type="scientific">Sphingomonas rustica</name>
    <dbReference type="NCBI Taxonomy" id="3103142"/>
    <lineage>
        <taxon>Bacteria</taxon>
        <taxon>Pseudomonadati</taxon>
        <taxon>Pseudomonadota</taxon>
        <taxon>Alphaproteobacteria</taxon>
        <taxon>Sphingomonadales</taxon>
        <taxon>Sphingomonadaceae</taxon>
        <taxon>Sphingomonas</taxon>
    </lineage>
</organism>
<protein>
    <submittedName>
        <fullName evidence="2">Uncharacterized protein</fullName>
    </submittedName>
</protein>
<gene>
    <name evidence="2" type="ORF">TPR58_20685</name>
</gene>
<feature type="transmembrane region" description="Helical" evidence="1">
    <location>
        <begin position="31"/>
        <end position="50"/>
    </location>
</feature>
<evidence type="ECO:0000313" key="3">
    <source>
        <dbReference type="Proteomes" id="UP001427805"/>
    </source>
</evidence>
<dbReference type="RefSeq" id="WP_346248647.1">
    <property type="nucleotide sequence ID" value="NZ_JBDIZK010000015.1"/>
</dbReference>
<dbReference type="EMBL" id="JBDIZK010000015">
    <property type="protein sequence ID" value="MEN3749602.1"/>
    <property type="molecule type" value="Genomic_DNA"/>
</dbReference>
<comment type="caution">
    <text evidence="2">The sequence shown here is derived from an EMBL/GenBank/DDBJ whole genome shotgun (WGS) entry which is preliminary data.</text>
</comment>
<feature type="transmembrane region" description="Helical" evidence="1">
    <location>
        <begin position="70"/>
        <end position="95"/>
    </location>
</feature>
<evidence type="ECO:0000313" key="2">
    <source>
        <dbReference type="EMBL" id="MEN3749602.1"/>
    </source>
</evidence>
<keyword evidence="1" id="KW-1133">Transmembrane helix</keyword>
<evidence type="ECO:0000256" key="1">
    <source>
        <dbReference type="SAM" id="Phobius"/>
    </source>
</evidence>
<reference evidence="2 3" key="1">
    <citation type="submission" date="2024-05" db="EMBL/GenBank/DDBJ databases">
        <title>Sphingomonas sp. HF-S3 16S ribosomal RNA gene Genome sequencing and assembly.</title>
        <authorList>
            <person name="Lee H."/>
        </authorList>
    </citation>
    <scope>NUCLEOTIDE SEQUENCE [LARGE SCALE GENOMIC DNA]</scope>
    <source>
        <strain evidence="2 3">HF-S3</strain>
    </source>
</reference>
<proteinExistence type="predicted"/>
<feature type="transmembrane region" description="Helical" evidence="1">
    <location>
        <begin position="147"/>
        <end position="170"/>
    </location>
</feature>
<dbReference type="Proteomes" id="UP001427805">
    <property type="component" value="Unassembled WGS sequence"/>
</dbReference>
<name>A0ABV0BED9_9SPHN</name>
<sequence>MEALWYMVPVLVWAAISGVLVLWLRRARRWLAVLLPIVAPVATLFAAGAYAEATITCSHPDCGQLMSVGIMSFAMDMSFCALFGAMAGVMLVLWLEWRVSGDAEARWILRRTFVPLVVAALAGAVLIVAWLAVQFEVRGSAADLPGVVLGFTMLNLIGAALTLAIIAPVVVMIRRRPRKPPIALAAIGTAGALGGLVVGSLTLGPQPLVLNLLQGLVTAATWIAFNRDVLKGAEAPRV</sequence>
<keyword evidence="3" id="KW-1185">Reference proteome</keyword>
<feature type="transmembrane region" description="Helical" evidence="1">
    <location>
        <begin position="116"/>
        <end position="135"/>
    </location>
</feature>
<feature type="transmembrane region" description="Helical" evidence="1">
    <location>
        <begin position="182"/>
        <end position="202"/>
    </location>
</feature>
<accession>A0ABV0BED9</accession>
<keyword evidence="1" id="KW-0472">Membrane</keyword>